<sequence length="69" mass="8281">MAIHIRGMKIPFHYGHLNISLKVFDQILEEELMDDSLEEELLMSLRLENERRGQSHTSARRKHTKRRHT</sequence>
<organism evidence="2 3">
    <name type="scientific">Trifolium subterraneum</name>
    <name type="common">Subterranean clover</name>
    <dbReference type="NCBI Taxonomy" id="3900"/>
    <lineage>
        <taxon>Eukaryota</taxon>
        <taxon>Viridiplantae</taxon>
        <taxon>Streptophyta</taxon>
        <taxon>Embryophyta</taxon>
        <taxon>Tracheophyta</taxon>
        <taxon>Spermatophyta</taxon>
        <taxon>Magnoliopsida</taxon>
        <taxon>eudicotyledons</taxon>
        <taxon>Gunneridae</taxon>
        <taxon>Pentapetalae</taxon>
        <taxon>rosids</taxon>
        <taxon>fabids</taxon>
        <taxon>Fabales</taxon>
        <taxon>Fabaceae</taxon>
        <taxon>Papilionoideae</taxon>
        <taxon>50 kb inversion clade</taxon>
        <taxon>NPAAA clade</taxon>
        <taxon>Hologalegina</taxon>
        <taxon>IRL clade</taxon>
        <taxon>Trifolieae</taxon>
        <taxon>Trifolium</taxon>
    </lineage>
</organism>
<keyword evidence="3" id="KW-1185">Reference proteome</keyword>
<feature type="region of interest" description="Disordered" evidence="1">
    <location>
        <begin position="46"/>
        <end position="69"/>
    </location>
</feature>
<dbReference type="Proteomes" id="UP000242715">
    <property type="component" value="Unassembled WGS sequence"/>
</dbReference>
<evidence type="ECO:0000256" key="1">
    <source>
        <dbReference type="SAM" id="MobiDB-lite"/>
    </source>
</evidence>
<feature type="compositionally biased region" description="Basic residues" evidence="1">
    <location>
        <begin position="58"/>
        <end position="69"/>
    </location>
</feature>
<reference evidence="3" key="1">
    <citation type="journal article" date="2017" name="Front. Plant Sci.">
        <title>Climate Clever Clovers: New Paradigm to Reduce the Environmental Footprint of Ruminants by Breeding Low Methanogenic Forages Utilizing Haplotype Variation.</title>
        <authorList>
            <person name="Kaur P."/>
            <person name="Appels R."/>
            <person name="Bayer P.E."/>
            <person name="Keeble-Gagnere G."/>
            <person name="Wang J."/>
            <person name="Hirakawa H."/>
            <person name="Shirasawa K."/>
            <person name="Vercoe P."/>
            <person name="Stefanova K."/>
            <person name="Durmic Z."/>
            <person name="Nichols P."/>
            <person name="Revell C."/>
            <person name="Isobe S.N."/>
            <person name="Edwards D."/>
            <person name="Erskine W."/>
        </authorList>
    </citation>
    <scope>NUCLEOTIDE SEQUENCE [LARGE SCALE GENOMIC DNA]</scope>
    <source>
        <strain evidence="3">cv. Daliak</strain>
    </source>
</reference>
<proteinExistence type="predicted"/>
<dbReference type="AlphaFoldDB" id="A0A2Z6NCR8"/>
<dbReference type="EMBL" id="DF973921">
    <property type="protein sequence ID" value="GAU42478.1"/>
    <property type="molecule type" value="Genomic_DNA"/>
</dbReference>
<accession>A0A2Z6NCR8</accession>
<name>A0A2Z6NCR8_TRISU</name>
<evidence type="ECO:0000313" key="3">
    <source>
        <dbReference type="Proteomes" id="UP000242715"/>
    </source>
</evidence>
<gene>
    <name evidence="2" type="ORF">TSUD_100900</name>
</gene>
<evidence type="ECO:0000313" key="2">
    <source>
        <dbReference type="EMBL" id="GAU42478.1"/>
    </source>
</evidence>
<protein>
    <submittedName>
        <fullName evidence="2">Uncharacterized protein</fullName>
    </submittedName>
</protein>